<dbReference type="PROSITE" id="PS50111">
    <property type="entry name" value="CHEMOTAXIS_TRANSDUC_2"/>
    <property type="match status" value="1"/>
</dbReference>
<evidence type="ECO:0000313" key="5">
    <source>
        <dbReference type="EMBL" id="AXI30436.1"/>
    </source>
</evidence>
<dbReference type="GO" id="GO:0006935">
    <property type="term" value="P:chemotaxis"/>
    <property type="evidence" value="ECO:0007669"/>
    <property type="project" value="InterPro"/>
</dbReference>
<dbReference type="GO" id="GO:0007165">
    <property type="term" value="P:signal transduction"/>
    <property type="evidence" value="ECO:0007669"/>
    <property type="project" value="UniProtKB-KW"/>
</dbReference>
<proteinExistence type="inferred from homology"/>
<evidence type="ECO:0000256" key="3">
    <source>
        <dbReference type="PROSITE-ProRule" id="PRU00284"/>
    </source>
</evidence>
<dbReference type="PANTHER" id="PTHR32089">
    <property type="entry name" value="METHYL-ACCEPTING CHEMOTAXIS PROTEIN MCPB"/>
    <property type="match status" value="1"/>
</dbReference>
<evidence type="ECO:0000256" key="2">
    <source>
        <dbReference type="ARBA" id="ARBA00029447"/>
    </source>
</evidence>
<dbReference type="Proteomes" id="UP000253834">
    <property type="component" value="Chromosome"/>
</dbReference>
<evidence type="ECO:0000256" key="1">
    <source>
        <dbReference type="ARBA" id="ARBA00023224"/>
    </source>
</evidence>
<dbReference type="InterPro" id="IPR004090">
    <property type="entry name" value="Chemotax_Me-accpt_rcpt"/>
</dbReference>
<reference evidence="5 6" key="1">
    <citation type="submission" date="2017-07" db="EMBL/GenBank/DDBJ databases">
        <title>Isolation and development of strain Bacillus megaterium SR7 for enhanced growth and metabolite production under supercritical carbon dioxide.</title>
        <authorList>
            <person name="Freedman A.J.E."/>
            <person name="Peet K.C."/>
            <person name="Boock J.T."/>
            <person name="Penn K."/>
            <person name="Prather K.L.J."/>
            <person name="Thompson J.R."/>
        </authorList>
    </citation>
    <scope>NUCLEOTIDE SEQUENCE [LARGE SCALE GENOMIC DNA]</scope>
    <source>
        <strain evidence="5 6">SR7</strain>
    </source>
</reference>
<dbReference type="GO" id="GO:0016020">
    <property type="term" value="C:membrane"/>
    <property type="evidence" value="ECO:0007669"/>
    <property type="project" value="InterPro"/>
</dbReference>
<dbReference type="GO" id="GO:0004888">
    <property type="term" value="F:transmembrane signaling receptor activity"/>
    <property type="evidence" value="ECO:0007669"/>
    <property type="project" value="InterPro"/>
</dbReference>
<name>A0AA86I742_PRIMG</name>
<organism evidence="5 6">
    <name type="scientific">Priestia megaterium</name>
    <name type="common">Bacillus megaterium</name>
    <dbReference type="NCBI Taxonomy" id="1404"/>
    <lineage>
        <taxon>Bacteria</taxon>
        <taxon>Bacillati</taxon>
        <taxon>Bacillota</taxon>
        <taxon>Bacilli</taxon>
        <taxon>Bacillales</taxon>
        <taxon>Bacillaceae</taxon>
        <taxon>Priestia</taxon>
    </lineage>
</organism>
<dbReference type="PANTHER" id="PTHR32089:SF114">
    <property type="entry name" value="METHYL-ACCEPTING CHEMOTAXIS PROTEIN MCPB"/>
    <property type="match status" value="1"/>
</dbReference>
<accession>A0AA86I742</accession>
<protein>
    <recommendedName>
        <fullName evidence="4">Methyl-accepting transducer domain-containing protein</fullName>
    </recommendedName>
</protein>
<comment type="similarity">
    <text evidence="2">Belongs to the methyl-accepting chemotaxis (MCP) protein family.</text>
</comment>
<evidence type="ECO:0000259" key="4">
    <source>
        <dbReference type="PROSITE" id="PS50111"/>
    </source>
</evidence>
<dbReference type="PRINTS" id="PR00260">
    <property type="entry name" value="CHEMTRNSDUCR"/>
</dbReference>
<sequence length="154" mass="16358">MAQKSSEFLEEMTQGVTKIAEASAAISEASNQTANEALQGKEKIQEAIQQIHTIDSSVQHAASVIHQLKERSAEINDIMSVISGIAAQTNLLALNAAIEAARAGEHGKGFAVVAAKVRKLTEQSNQSAEQVARLIQRGLVEELGSVTEKLAKQA</sequence>
<dbReference type="RefSeq" id="WP_114896171.1">
    <property type="nucleotide sequence ID" value="NZ_CP022674.1"/>
</dbReference>
<feature type="domain" description="Methyl-accepting transducer" evidence="4">
    <location>
        <begin position="1"/>
        <end position="136"/>
    </location>
</feature>
<dbReference type="Pfam" id="PF00015">
    <property type="entry name" value="MCPsignal"/>
    <property type="match status" value="1"/>
</dbReference>
<dbReference type="SMART" id="SM00283">
    <property type="entry name" value="MA"/>
    <property type="match status" value="1"/>
</dbReference>
<dbReference type="SUPFAM" id="SSF58104">
    <property type="entry name" value="Methyl-accepting chemotaxis protein (MCP) signaling domain"/>
    <property type="match status" value="1"/>
</dbReference>
<dbReference type="InterPro" id="IPR004089">
    <property type="entry name" value="MCPsignal_dom"/>
</dbReference>
<dbReference type="AlphaFoldDB" id="A0AA86I742"/>
<evidence type="ECO:0000313" key="6">
    <source>
        <dbReference type="Proteomes" id="UP000253834"/>
    </source>
</evidence>
<keyword evidence="1 3" id="KW-0807">Transducer</keyword>
<gene>
    <name evidence="5" type="ORF">CIB87_15885</name>
</gene>
<dbReference type="Gene3D" id="1.10.287.950">
    <property type="entry name" value="Methyl-accepting chemotaxis protein"/>
    <property type="match status" value="1"/>
</dbReference>
<dbReference type="EMBL" id="CP022674">
    <property type="protein sequence ID" value="AXI30436.1"/>
    <property type="molecule type" value="Genomic_DNA"/>
</dbReference>